<sequence>MIALNLPLPLLWALRWALLLGPLAVVMLLGWRARHDQRMLVGALFAFLYGLGTIFATHMVAIQFGWWRYGGDVLMLQGLPVDIWFGGALLFGPVLYLAFPTVAPLWLVLPIIIGLHGTVFSSLKPLVMAGSGWMGGVVLVFAVAHLPAFSLARWTAQDVHLPRRAALLAFGYGCLAFIVIPSLILHGTGGQWALETIPPWRLILAILLGLPLIVMGLSAVQMFAVHGGGTAIPLDPTKRLVGSGIFAYLINPMQACTAATWIVMGAVLGNPWVASAAIMAWVFVAGMVRWHHRNDLIRRFPEGWPEYRAHVPEWRPRWRPWFAQSATLIHDPACPQQAQFVTWLNRQRAVSLTVLAVPHADLAYREPNEVRTFTGTTARAKALSHVHFGWALAGAAVLLVTLPLQTLQRPAVSRREAAGV</sequence>
<feature type="transmembrane region" description="Helical" evidence="1">
    <location>
        <begin position="272"/>
        <end position="290"/>
    </location>
</feature>
<proteinExistence type="predicted"/>
<feature type="transmembrane region" description="Helical" evidence="1">
    <location>
        <begin position="43"/>
        <end position="67"/>
    </location>
</feature>
<keyword evidence="1" id="KW-1133">Transmembrane helix</keyword>
<feature type="transmembrane region" description="Helical" evidence="1">
    <location>
        <begin position="245"/>
        <end position="266"/>
    </location>
</feature>
<organism evidence="2">
    <name type="scientific">Methylobacterium bullatum</name>
    <dbReference type="NCBI Taxonomy" id="570505"/>
    <lineage>
        <taxon>Bacteria</taxon>
        <taxon>Pseudomonadati</taxon>
        <taxon>Pseudomonadota</taxon>
        <taxon>Alphaproteobacteria</taxon>
        <taxon>Hyphomicrobiales</taxon>
        <taxon>Methylobacteriaceae</taxon>
        <taxon>Methylobacterium</taxon>
    </lineage>
</organism>
<feature type="transmembrane region" description="Helical" evidence="1">
    <location>
        <begin position="166"/>
        <end position="188"/>
    </location>
</feature>
<accession>A0A679K6D2</accession>
<dbReference type="Gene3D" id="1.20.120.1630">
    <property type="match status" value="1"/>
</dbReference>
<feature type="transmembrane region" description="Helical" evidence="1">
    <location>
        <begin position="200"/>
        <end position="224"/>
    </location>
</feature>
<dbReference type="RefSeq" id="WP_339163491.1">
    <property type="nucleotide sequence ID" value="NZ_LR743511.1"/>
</dbReference>
<keyword evidence="1" id="KW-0472">Membrane</keyword>
<dbReference type="EMBL" id="LR743511">
    <property type="protein sequence ID" value="CAA2145083.1"/>
    <property type="molecule type" value="Genomic_DNA"/>
</dbReference>
<feature type="transmembrane region" description="Helical" evidence="1">
    <location>
        <begin position="133"/>
        <end position="154"/>
    </location>
</feature>
<name>A0A679K6D2_9HYPH</name>
<feature type="transmembrane region" description="Helical" evidence="1">
    <location>
        <begin position="106"/>
        <end position="127"/>
    </location>
</feature>
<keyword evidence="1" id="KW-0812">Transmembrane</keyword>
<protein>
    <submittedName>
        <fullName evidence="2">Uncharacterized protein</fullName>
    </submittedName>
</protein>
<feature type="transmembrane region" description="Helical" evidence="1">
    <location>
        <begin position="12"/>
        <end position="31"/>
    </location>
</feature>
<feature type="transmembrane region" description="Helical" evidence="1">
    <location>
        <begin position="388"/>
        <end position="407"/>
    </location>
</feature>
<dbReference type="AlphaFoldDB" id="A0A679K6D2"/>
<gene>
    <name evidence="2" type="ORF">MBLL_04204</name>
</gene>
<evidence type="ECO:0000256" key="1">
    <source>
        <dbReference type="SAM" id="Phobius"/>
    </source>
</evidence>
<reference evidence="2" key="1">
    <citation type="submission" date="2019-12" db="EMBL/GenBank/DDBJ databases">
        <authorList>
            <person name="Cremers G."/>
        </authorList>
    </citation>
    <scope>NUCLEOTIDE SEQUENCE</scope>
    <source>
        <strain evidence="2">Mbul2</strain>
    </source>
</reference>
<feature type="transmembrane region" description="Helical" evidence="1">
    <location>
        <begin position="79"/>
        <end position="99"/>
    </location>
</feature>
<evidence type="ECO:0000313" key="2">
    <source>
        <dbReference type="EMBL" id="CAA2145083.1"/>
    </source>
</evidence>